<dbReference type="KEGG" id="caa:Caka_0496"/>
<protein>
    <submittedName>
        <fullName evidence="2">GCN5-related N-acetyltransferase</fullName>
    </submittedName>
</protein>
<keyword evidence="2" id="KW-0808">Transferase</keyword>
<evidence type="ECO:0000313" key="3">
    <source>
        <dbReference type="Proteomes" id="UP000000925"/>
    </source>
</evidence>
<dbReference type="InterPro" id="IPR016181">
    <property type="entry name" value="Acyl_CoA_acyltransferase"/>
</dbReference>
<dbReference type="CDD" id="cd04301">
    <property type="entry name" value="NAT_SF"/>
    <property type="match status" value="1"/>
</dbReference>
<dbReference type="SUPFAM" id="SSF55729">
    <property type="entry name" value="Acyl-CoA N-acyltransferases (Nat)"/>
    <property type="match status" value="1"/>
</dbReference>
<dbReference type="RefSeq" id="WP_013042246.1">
    <property type="nucleotide sequence ID" value="NC_014008.1"/>
</dbReference>
<feature type="domain" description="N-acetyltransferase" evidence="1">
    <location>
        <begin position="1"/>
        <end position="161"/>
    </location>
</feature>
<dbReference type="EMBL" id="CP001998">
    <property type="protein sequence ID" value="ADE53521.1"/>
    <property type="molecule type" value="Genomic_DNA"/>
</dbReference>
<proteinExistence type="predicted"/>
<dbReference type="HOGENOM" id="CLU_099842_0_0_0"/>
<name>D5EN86_CORAD</name>
<evidence type="ECO:0000259" key="1">
    <source>
        <dbReference type="PROSITE" id="PS51186"/>
    </source>
</evidence>
<reference evidence="2 3" key="1">
    <citation type="journal article" date="2010" name="Stand. Genomic Sci.">
        <title>Complete genome sequence of Coraliomargarita akajimensis type strain (04OKA010-24).</title>
        <authorList>
            <person name="Mavromatis K."/>
            <person name="Abt B."/>
            <person name="Brambilla E."/>
            <person name="Lapidus A."/>
            <person name="Copeland A."/>
            <person name="Deshpande S."/>
            <person name="Nolan M."/>
            <person name="Lucas S."/>
            <person name="Tice H."/>
            <person name="Cheng J.F."/>
            <person name="Han C."/>
            <person name="Detter J.C."/>
            <person name="Woyke T."/>
            <person name="Goodwin L."/>
            <person name="Pitluck S."/>
            <person name="Held B."/>
            <person name="Brettin T."/>
            <person name="Tapia R."/>
            <person name="Ivanova N."/>
            <person name="Mikhailova N."/>
            <person name="Pati A."/>
            <person name="Liolios K."/>
            <person name="Chen A."/>
            <person name="Palaniappan K."/>
            <person name="Land M."/>
            <person name="Hauser L."/>
            <person name="Chang Y.J."/>
            <person name="Jeffries C.D."/>
            <person name="Rohde M."/>
            <person name="Goker M."/>
            <person name="Bristow J."/>
            <person name="Eisen J.A."/>
            <person name="Markowitz V."/>
            <person name="Hugenholtz P."/>
            <person name="Klenk H.P."/>
            <person name="Kyrpides N.C."/>
        </authorList>
    </citation>
    <scope>NUCLEOTIDE SEQUENCE [LARGE SCALE GENOMIC DNA]</scope>
    <source>
        <strain evidence="3">DSM 45221 / IAM 15411 / JCM 23193 / KCTC 12865</strain>
    </source>
</reference>
<sequence>MKLRLISGSDFSRILPLEQASYDTPEDESILKAKWQNAPEYGFVTESGGRLAGFVIAYPAKTDYFARLHSSDDNLGALDQRRSLYIHDMAVSADYSGQGIASTMLNRLFAVAREQGLAHSHLVAVTGLAADFWSKRGYEITPHKLTAFGYSADAVAMQRTL</sequence>
<dbReference type="InterPro" id="IPR000182">
    <property type="entry name" value="GNAT_dom"/>
</dbReference>
<dbReference type="STRING" id="583355.Caka_0496"/>
<keyword evidence="3" id="KW-1185">Reference proteome</keyword>
<dbReference type="OrthoDB" id="2352823at2"/>
<dbReference type="Pfam" id="PF00583">
    <property type="entry name" value="Acetyltransf_1"/>
    <property type="match status" value="1"/>
</dbReference>
<dbReference type="eggNOG" id="COG0456">
    <property type="taxonomic scope" value="Bacteria"/>
</dbReference>
<dbReference type="PROSITE" id="PS51186">
    <property type="entry name" value="GNAT"/>
    <property type="match status" value="1"/>
</dbReference>
<organism evidence="2 3">
    <name type="scientific">Coraliomargarita akajimensis (strain DSM 45221 / IAM 15411 / JCM 23193 / KCTC 12865 / 04OKA010-24)</name>
    <dbReference type="NCBI Taxonomy" id="583355"/>
    <lineage>
        <taxon>Bacteria</taxon>
        <taxon>Pseudomonadati</taxon>
        <taxon>Verrucomicrobiota</taxon>
        <taxon>Opitutia</taxon>
        <taxon>Puniceicoccales</taxon>
        <taxon>Coraliomargaritaceae</taxon>
        <taxon>Coraliomargarita</taxon>
    </lineage>
</organism>
<gene>
    <name evidence="2" type="ordered locus">Caka_0496</name>
</gene>
<accession>D5EN86</accession>
<dbReference type="AlphaFoldDB" id="D5EN86"/>
<dbReference type="Gene3D" id="3.40.630.30">
    <property type="match status" value="1"/>
</dbReference>
<evidence type="ECO:0000313" key="2">
    <source>
        <dbReference type="EMBL" id="ADE53521.1"/>
    </source>
</evidence>
<dbReference type="GO" id="GO:0016747">
    <property type="term" value="F:acyltransferase activity, transferring groups other than amino-acyl groups"/>
    <property type="evidence" value="ECO:0007669"/>
    <property type="project" value="InterPro"/>
</dbReference>
<dbReference type="Proteomes" id="UP000000925">
    <property type="component" value="Chromosome"/>
</dbReference>